<evidence type="ECO:0000313" key="4">
    <source>
        <dbReference type="Proteomes" id="UP001188597"/>
    </source>
</evidence>
<feature type="compositionally biased region" description="Pro residues" evidence="1">
    <location>
        <begin position="32"/>
        <end position="41"/>
    </location>
</feature>
<evidence type="ECO:0000256" key="1">
    <source>
        <dbReference type="SAM" id="MobiDB-lite"/>
    </source>
</evidence>
<dbReference type="InterPro" id="IPR001849">
    <property type="entry name" value="PH_domain"/>
</dbReference>
<organism evidence="3 4">
    <name type="scientific">Escallonia herrerae</name>
    <dbReference type="NCBI Taxonomy" id="1293975"/>
    <lineage>
        <taxon>Eukaryota</taxon>
        <taxon>Viridiplantae</taxon>
        <taxon>Streptophyta</taxon>
        <taxon>Embryophyta</taxon>
        <taxon>Tracheophyta</taxon>
        <taxon>Spermatophyta</taxon>
        <taxon>Magnoliopsida</taxon>
        <taxon>eudicotyledons</taxon>
        <taxon>Gunneridae</taxon>
        <taxon>Pentapetalae</taxon>
        <taxon>asterids</taxon>
        <taxon>campanulids</taxon>
        <taxon>Escalloniales</taxon>
        <taxon>Escalloniaceae</taxon>
        <taxon>Escallonia</taxon>
    </lineage>
</organism>
<comment type="caution">
    <text evidence="3">The sequence shown here is derived from an EMBL/GenBank/DDBJ whole genome shotgun (WGS) entry which is preliminary data.</text>
</comment>
<feature type="domain" description="PH" evidence="2">
    <location>
        <begin position="81"/>
        <end position="113"/>
    </location>
</feature>
<dbReference type="SUPFAM" id="SSF50729">
    <property type="entry name" value="PH domain-like"/>
    <property type="match status" value="1"/>
</dbReference>
<feature type="region of interest" description="Disordered" evidence="1">
    <location>
        <begin position="1"/>
        <end position="42"/>
    </location>
</feature>
<dbReference type="AlphaFoldDB" id="A0AA88UXE1"/>
<dbReference type="Proteomes" id="UP001188597">
    <property type="component" value="Unassembled WGS sequence"/>
</dbReference>
<evidence type="ECO:0000259" key="2">
    <source>
        <dbReference type="Pfam" id="PF00169"/>
    </source>
</evidence>
<proteinExistence type="predicted"/>
<dbReference type="Pfam" id="PF00169">
    <property type="entry name" value="PH"/>
    <property type="match status" value="1"/>
</dbReference>
<gene>
    <name evidence="3" type="ORF">RJ639_025347</name>
</gene>
<sequence>MSPATSSVRFDKHATSQVHNHSNGDHGGKKIPSPPPPPLPQPSLVALAIESASSWMMHHSMREAAAAMESLKINDIVGNGISGILHKWVNYGKGWRPRWFVLQDCVLSYYKLHGPDKITSRSLAGLIRDQCISRFGHRRIVHHSKSIINRGHDARDRVLCRYRVIVYALNNGGIGYLRKLFQYLRDIIWDRDESKVQAMAAFVIGLWLLDANNMTPSTRALLAHLNCTSLLSV</sequence>
<accession>A0AA88UXE1</accession>
<feature type="non-terminal residue" evidence="3">
    <location>
        <position position="1"/>
    </location>
</feature>
<evidence type="ECO:0000313" key="3">
    <source>
        <dbReference type="EMBL" id="KAK2997596.1"/>
    </source>
</evidence>
<dbReference type="Gene3D" id="2.30.29.30">
    <property type="entry name" value="Pleckstrin-homology domain (PH domain)/Phosphotyrosine-binding domain (PTB)"/>
    <property type="match status" value="1"/>
</dbReference>
<dbReference type="InterPro" id="IPR011993">
    <property type="entry name" value="PH-like_dom_sf"/>
</dbReference>
<protein>
    <recommendedName>
        <fullName evidence="2">PH domain-containing protein</fullName>
    </recommendedName>
</protein>
<reference evidence="3" key="1">
    <citation type="submission" date="2022-12" db="EMBL/GenBank/DDBJ databases">
        <title>Draft genome assemblies for two species of Escallonia (Escalloniales).</title>
        <authorList>
            <person name="Chanderbali A."/>
            <person name="Dervinis C."/>
            <person name="Anghel I."/>
            <person name="Soltis D."/>
            <person name="Soltis P."/>
            <person name="Zapata F."/>
        </authorList>
    </citation>
    <scope>NUCLEOTIDE SEQUENCE</scope>
    <source>
        <strain evidence="3">UCBG64.0493</strain>
        <tissue evidence="3">Leaf</tissue>
    </source>
</reference>
<keyword evidence="4" id="KW-1185">Reference proteome</keyword>
<name>A0AA88UXE1_9ASTE</name>
<dbReference type="EMBL" id="JAVXUP010004104">
    <property type="protein sequence ID" value="KAK2997596.1"/>
    <property type="molecule type" value="Genomic_DNA"/>
</dbReference>